<evidence type="ECO:0000256" key="1">
    <source>
        <dbReference type="SAM" id="Phobius"/>
    </source>
</evidence>
<protein>
    <submittedName>
        <fullName evidence="2">Uncharacterized protein</fullName>
    </submittedName>
</protein>
<evidence type="ECO:0000313" key="2">
    <source>
        <dbReference type="EMBL" id="CDW99925.1"/>
    </source>
</evidence>
<accession>A0A098AV37</accession>
<organism evidence="2">
    <name type="scientific">Desulfitobacterium hafniense</name>
    <name type="common">Desulfitobacterium frappieri</name>
    <dbReference type="NCBI Taxonomy" id="49338"/>
    <lineage>
        <taxon>Bacteria</taxon>
        <taxon>Bacillati</taxon>
        <taxon>Bacillota</taxon>
        <taxon>Clostridia</taxon>
        <taxon>Eubacteriales</taxon>
        <taxon>Desulfitobacteriaceae</taxon>
        <taxon>Desulfitobacterium</taxon>
    </lineage>
</organism>
<name>A0A098AV37_DESHA</name>
<feature type="transmembrane region" description="Helical" evidence="1">
    <location>
        <begin position="30"/>
        <end position="48"/>
    </location>
</feature>
<keyword evidence="1" id="KW-0472">Membrane</keyword>
<keyword evidence="1" id="KW-0812">Transmembrane</keyword>
<proteinExistence type="predicted"/>
<dbReference type="EMBL" id="LK996017">
    <property type="protein sequence ID" value="CDW99925.1"/>
    <property type="molecule type" value="Genomic_DNA"/>
</dbReference>
<feature type="transmembrane region" description="Helical" evidence="1">
    <location>
        <begin position="54"/>
        <end position="75"/>
    </location>
</feature>
<sequence>MPFAAIISLCLTAGLLILSFIFKVAGKIRLTIPIICFLLFSTVLNKWAGEHETLAFIILFSLLGLTVLSWIVSLIKAIRRKRDEKYLEDDAAWQIRRAREMGVPLDKIQFNENGDLLDPRTGEPVVYGEGVQFKDI</sequence>
<feature type="transmembrane region" description="Helical" evidence="1">
    <location>
        <begin position="6"/>
        <end position="25"/>
    </location>
</feature>
<dbReference type="RefSeq" id="WP_208925064.1">
    <property type="nucleotide sequence ID" value="NZ_LK996017.1"/>
</dbReference>
<dbReference type="PATRIC" id="fig|49338.4.peg.43"/>
<keyword evidence="1" id="KW-1133">Transmembrane helix</keyword>
<reference evidence="2" key="1">
    <citation type="submission" date="2014-07" db="EMBL/GenBank/DDBJ databases">
        <authorList>
            <person name="Hornung V.Bastian."/>
        </authorList>
    </citation>
    <scope>NUCLEOTIDE SEQUENCE</scope>
    <source>
        <strain evidence="2">PCE-S</strain>
    </source>
</reference>
<gene>
    <name evidence="2" type="ORF">DPCES_0038</name>
</gene>
<dbReference type="AlphaFoldDB" id="A0A098AV37"/>